<evidence type="ECO:0000313" key="3">
    <source>
        <dbReference type="Proteomes" id="UP000829542"/>
    </source>
</evidence>
<protein>
    <submittedName>
        <fullName evidence="2">Methylated-DNA--[protein]-cysteine S-methyltransferase</fullName>
        <ecNumber evidence="2">2.1.1.63</ecNumber>
    </submittedName>
</protein>
<dbReference type="InterPro" id="IPR014048">
    <property type="entry name" value="MethylDNA_cys_MeTrfase_DNA-bd"/>
</dbReference>
<evidence type="ECO:0000313" key="2">
    <source>
        <dbReference type="EMBL" id="UNM97154.1"/>
    </source>
</evidence>
<dbReference type="RefSeq" id="WP_242152113.1">
    <property type="nucleotide sequence ID" value="NZ_CP093379.1"/>
</dbReference>
<dbReference type="PROSITE" id="PS01124">
    <property type="entry name" value="HTH_ARAC_FAMILY_2"/>
    <property type="match status" value="1"/>
</dbReference>
<accession>A0ABY3X2S8</accession>
<feature type="domain" description="HTH araC/xylS-type" evidence="1">
    <location>
        <begin position="11"/>
        <end position="110"/>
    </location>
</feature>
<keyword evidence="3" id="KW-1185">Reference proteome</keyword>
<dbReference type="Proteomes" id="UP000829542">
    <property type="component" value="Chromosome"/>
</dbReference>
<keyword evidence="2" id="KW-0808">Transferase</keyword>
<keyword evidence="2" id="KW-0489">Methyltransferase</keyword>
<sequence length="301" mass="34015">MRDQQNYARIAKAIEYIQDNFKAQPSLSEVASHVHLSPAHFQRLFTNWAGVSPKKFLQYISLEYAKSLLKSDKSHDIFDATFATGLSSTSRLHDLFVSIEGMTPSEFRQGGQNLTIYYQFVETLFGALLIASTDKGICHMAFITEKVPALEYLKQQFPKATYKEQVTQMQSQALQIFDPENKNLSKIKLHLKGTDFQLKVWESLLKIPSGSLTTYHSIAKEIGNEKASRAVGSAIGKNPIAFIIPCHRVIQTSGHLGGYMWGLTRKNAIIGWEGAQKEIQTKNHETIMPEKIIRQSFKEKC</sequence>
<dbReference type="GO" id="GO:0032259">
    <property type="term" value="P:methylation"/>
    <property type="evidence" value="ECO:0007669"/>
    <property type="project" value="UniProtKB-KW"/>
</dbReference>
<gene>
    <name evidence="2" type="ORF">MMG00_04710</name>
</gene>
<dbReference type="InterPro" id="IPR018060">
    <property type="entry name" value="HTH_AraC"/>
</dbReference>
<name>A0ABY3X2S8_9GAMM</name>
<dbReference type="InterPro" id="IPR001497">
    <property type="entry name" value="MethylDNA_cys_MeTrfase_AS"/>
</dbReference>
<dbReference type="NCBIfam" id="TIGR00589">
    <property type="entry name" value="ogt"/>
    <property type="match status" value="1"/>
</dbReference>
<organism evidence="2 3">
    <name type="scientific">Ignatzschineria rhizosphaerae</name>
    <dbReference type="NCBI Taxonomy" id="2923279"/>
    <lineage>
        <taxon>Bacteria</taxon>
        <taxon>Pseudomonadati</taxon>
        <taxon>Pseudomonadota</taxon>
        <taxon>Gammaproteobacteria</taxon>
        <taxon>Cardiobacteriales</taxon>
        <taxon>Ignatzschineriaceae</taxon>
        <taxon>Ignatzschineria</taxon>
    </lineage>
</organism>
<dbReference type="PANTHER" id="PTHR10815:SF13">
    <property type="entry name" value="METHYLATED-DNA--PROTEIN-CYSTEINE METHYLTRANSFERASE"/>
    <property type="match status" value="1"/>
</dbReference>
<dbReference type="GO" id="GO:0003908">
    <property type="term" value="F:methylated-DNA-[protein]-cysteine S-methyltransferase activity"/>
    <property type="evidence" value="ECO:0007669"/>
    <property type="project" value="UniProtKB-EC"/>
</dbReference>
<dbReference type="SMART" id="SM00342">
    <property type="entry name" value="HTH_ARAC"/>
    <property type="match status" value="1"/>
</dbReference>
<dbReference type="Pfam" id="PF12833">
    <property type="entry name" value="HTH_18"/>
    <property type="match status" value="1"/>
</dbReference>
<evidence type="ECO:0000259" key="1">
    <source>
        <dbReference type="PROSITE" id="PS01124"/>
    </source>
</evidence>
<dbReference type="PROSITE" id="PS00374">
    <property type="entry name" value="MGMT"/>
    <property type="match status" value="1"/>
</dbReference>
<reference evidence="2 3" key="1">
    <citation type="submission" date="2022-03" db="EMBL/GenBank/DDBJ databases">
        <title>Ignatzschineria rhizosphaerae HR5S32.</title>
        <authorList>
            <person name="Sun J.Q."/>
            <person name="Feng J.Y."/>
        </authorList>
    </citation>
    <scope>NUCLEOTIDE SEQUENCE [LARGE SCALE GENOMIC DNA]</scope>
    <source>
        <strain evidence="2 3">HR5S32</strain>
    </source>
</reference>
<proteinExistence type="predicted"/>
<dbReference type="EMBL" id="CP093379">
    <property type="protein sequence ID" value="UNM97154.1"/>
    <property type="molecule type" value="Genomic_DNA"/>
</dbReference>
<dbReference type="EC" id="2.1.1.63" evidence="2"/>
<dbReference type="Pfam" id="PF01035">
    <property type="entry name" value="DNA_binding_1"/>
    <property type="match status" value="1"/>
</dbReference>
<dbReference type="PANTHER" id="PTHR10815">
    <property type="entry name" value="METHYLATED-DNA--PROTEIN-CYSTEINE METHYLTRANSFERASE"/>
    <property type="match status" value="1"/>
</dbReference>
<dbReference type="CDD" id="cd06445">
    <property type="entry name" value="ATase"/>
    <property type="match status" value="1"/>
</dbReference>